<evidence type="ECO:0000256" key="4">
    <source>
        <dbReference type="ARBA" id="ARBA00022833"/>
    </source>
</evidence>
<accession>A0A8T5V3X0</accession>
<dbReference type="Gene3D" id="3.40.140.10">
    <property type="entry name" value="Cytidine Deaminase, domain 2"/>
    <property type="match status" value="1"/>
</dbReference>
<keyword evidence="5" id="KW-0482">Metalloprotease</keyword>
<keyword evidence="3" id="KW-0378">Hydrolase</keyword>
<proteinExistence type="predicted"/>
<evidence type="ECO:0000256" key="3">
    <source>
        <dbReference type="ARBA" id="ARBA00022801"/>
    </source>
</evidence>
<keyword evidence="8" id="KW-1185">Reference proteome</keyword>
<protein>
    <submittedName>
        <fullName evidence="7">Mov34/MPN/PAD-1 family protein</fullName>
    </submittedName>
</protein>
<dbReference type="RefSeq" id="WP_223791907.1">
    <property type="nucleotide sequence ID" value="NZ_JAIOUQ010000011.1"/>
</dbReference>
<evidence type="ECO:0000313" key="8">
    <source>
        <dbReference type="Proteomes" id="UP000825933"/>
    </source>
</evidence>
<evidence type="ECO:0000256" key="5">
    <source>
        <dbReference type="ARBA" id="ARBA00023049"/>
    </source>
</evidence>
<organism evidence="7 8">
    <name type="scientific">Methanobacterium spitsbergense</name>
    <dbReference type="NCBI Taxonomy" id="2874285"/>
    <lineage>
        <taxon>Archaea</taxon>
        <taxon>Methanobacteriati</taxon>
        <taxon>Methanobacteriota</taxon>
        <taxon>Methanomada group</taxon>
        <taxon>Methanobacteria</taxon>
        <taxon>Methanobacteriales</taxon>
        <taxon>Methanobacteriaceae</taxon>
        <taxon>Methanobacterium</taxon>
    </lineage>
</organism>
<evidence type="ECO:0000256" key="2">
    <source>
        <dbReference type="ARBA" id="ARBA00022723"/>
    </source>
</evidence>
<dbReference type="Proteomes" id="UP000825933">
    <property type="component" value="Unassembled WGS sequence"/>
</dbReference>
<comment type="caution">
    <text evidence="7">The sequence shown here is derived from an EMBL/GenBank/DDBJ whole genome shotgun (WGS) entry which is preliminary data.</text>
</comment>
<reference evidence="8" key="1">
    <citation type="journal article" date="2022" name="Microbiol. Resour. Announc.">
        <title>Draft Genome Sequence of a Methanogenic Archaeon from West Spitsbergen Permafrost.</title>
        <authorList>
            <person name="Trubitsyn V."/>
            <person name="Rivkina E."/>
            <person name="Shcherbakova V."/>
        </authorList>
    </citation>
    <scope>NUCLEOTIDE SEQUENCE [LARGE SCALE GENOMIC DNA]</scope>
    <source>
        <strain evidence="8">VT</strain>
    </source>
</reference>
<evidence type="ECO:0000313" key="7">
    <source>
        <dbReference type="EMBL" id="MBZ2166355.1"/>
    </source>
</evidence>
<evidence type="ECO:0000256" key="1">
    <source>
        <dbReference type="ARBA" id="ARBA00022670"/>
    </source>
</evidence>
<keyword evidence="2" id="KW-0479">Metal-binding</keyword>
<dbReference type="SUPFAM" id="SSF102712">
    <property type="entry name" value="JAB1/MPN domain"/>
    <property type="match status" value="1"/>
</dbReference>
<dbReference type="EMBL" id="JAIOUQ010000011">
    <property type="protein sequence ID" value="MBZ2166355.1"/>
    <property type="molecule type" value="Genomic_DNA"/>
</dbReference>
<dbReference type="GO" id="GO:0008237">
    <property type="term" value="F:metallopeptidase activity"/>
    <property type="evidence" value="ECO:0007669"/>
    <property type="project" value="UniProtKB-KW"/>
</dbReference>
<evidence type="ECO:0000259" key="6">
    <source>
        <dbReference type="Pfam" id="PF14464"/>
    </source>
</evidence>
<dbReference type="InterPro" id="IPR028090">
    <property type="entry name" value="JAB_dom_prok"/>
</dbReference>
<sequence length="152" mass="17584">MKFKCEDSRLYAEIEDSIVDRIKNVYDINLFEAGGWLFGKYSKDHTTAIIESFIVLPNISKDPETNFEFGKTSKQILDEKWDEGQRILGNFHTHPNNSPEPSLIDSNQSMDFAANEKLNCPQFLLLIMGRDYSTTLHMYTTHDELRLVRDSS</sequence>
<dbReference type="AlphaFoldDB" id="A0A8T5V3X0"/>
<dbReference type="Pfam" id="PF14464">
    <property type="entry name" value="Prok-JAB"/>
    <property type="match status" value="1"/>
</dbReference>
<gene>
    <name evidence="7" type="ORF">K8N75_09930</name>
</gene>
<feature type="domain" description="JAB" evidence="6">
    <location>
        <begin position="32"/>
        <end position="109"/>
    </location>
</feature>
<keyword evidence="4" id="KW-0862">Zinc</keyword>
<name>A0A8T5V3X0_9EURY</name>
<keyword evidence="1" id="KW-0645">Protease</keyword>
<dbReference type="GO" id="GO:0046872">
    <property type="term" value="F:metal ion binding"/>
    <property type="evidence" value="ECO:0007669"/>
    <property type="project" value="UniProtKB-KW"/>
</dbReference>
<dbReference type="GO" id="GO:0006508">
    <property type="term" value="P:proteolysis"/>
    <property type="evidence" value="ECO:0007669"/>
    <property type="project" value="UniProtKB-KW"/>
</dbReference>